<dbReference type="GeneID" id="20647218"/>
<dbReference type="KEGG" id="psoj:PHYSODRAFT_336544"/>
<organism evidence="1 2">
    <name type="scientific">Phytophthora sojae (strain P6497)</name>
    <name type="common">Soybean stem and root rot agent</name>
    <name type="synonym">Phytophthora megasperma f. sp. glycines</name>
    <dbReference type="NCBI Taxonomy" id="1094619"/>
    <lineage>
        <taxon>Eukaryota</taxon>
        <taxon>Sar</taxon>
        <taxon>Stramenopiles</taxon>
        <taxon>Oomycota</taxon>
        <taxon>Peronosporomycetes</taxon>
        <taxon>Peronosporales</taxon>
        <taxon>Peronosporaceae</taxon>
        <taxon>Phytophthora</taxon>
    </lineage>
</organism>
<reference evidence="1 2" key="1">
    <citation type="journal article" date="2006" name="Science">
        <title>Phytophthora genome sequences uncover evolutionary origins and mechanisms of pathogenesis.</title>
        <authorList>
            <person name="Tyler B.M."/>
            <person name="Tripathy S."/>
            <person name="Zhang X."/>
            <person name="Dehal P."/>
            <person name="Jiang R.H."/>
            <person name="Aerts A."/>
            <person name="Arredondo F.D."/>
            <person name="Baxter L."/>
            <person name="Bensasson D."/>
            <person name="Beynon J.L."/>
            <person name="Chapman J."/>
            <person name="Damasceno C.M."/>
            <person name="Dorrance A.E."/>
            <person name="Dou D."/>
            <person name="Dickerman A.W."/>
            <person name="Dubchak I.L."/>
            <person name="Garbelotto M."/>
            <person name="Gijzen M."/>
            <person name="Gordon S.G."/>
            <person name="Govers F."/>
            <person name="Grunwald N.J."/>
            <person name="Huang W."/>
            <person name="Ivors K.L."/>
            <person name="Jones R.W."/>
            <person name="Kamoun S."/>
            <person name="Krampis K."/>
            <person name="Lamour K.H."/>
            <person name="Lee M.K."/>
            <person name="McDonald W.H."/>
            <person name="Medina M."/>
            <person name="Meijer H.J."/>
            <person name="Nordberg E.K."/>
            <person name="Maclean D.J."/>
            <person name="Ospina-Giraldo M.D."/>
            <person name="Morris P.F."/>
            <person name="Phuntumart V."/>
            <person name="Putnam N.H."/>
            <person name="Rash S."/>
            <person name="Rose J.K."/>
            <person name="Sakihama Y."/>
            <person name="Salamov A.A."/>
            <person name="Savidor A."/>
            <person name="Scheuring C.F."/>
            <person name="Smith B.M."/>
            <person name="Sobral B.W."/>
            <person name="Terry A."/>
            <person name="Torto-Alalibo T.A."/>
            <person name="Win J."/>
            <person name="Xu Z."/>
            <person name="Zhang H."/>
            <person name="Grigoriev I.V."/>
            <person name="Rokhsar D.S."/>
            <person name="Boore J.L."/>
        </authorList>
    </citation>
    <scope>NUCLEOTIDE SEQUENCE [LARGE SCALE GENOMIC DNA]</scope>
    <source>
        <strain evidence="1 2">P6497</strain>
    </source>
</reference>
<name>G4ZYP4_PHYSP</name>
<sequence length="167" mass="17405">MLPDPDTDATLDNCTVDTLPDPSVDATLDNCTVGTLPDPTWTPCSTTALSAYCRTPLLDDSTLGRLAARLPLDNDSEGLLTKPNGGGTLDDRTHGMLADPAADVMLADLPADVMLVDGKADLVSAPCSLDCTDGMVRILLRSARWATAAADRDANGKLDSVGRHTGP</sequence>
<dbReference type="InParanoid" id="G4ZYP4"/>
<dbReference type="RefSeq" id="XP_009532410.1">
    <property type="nucleotide sequence ID" value="XM_009534115.1"/>
</dbReference>
<dbReference type="Proteomes" id="UP000002640">
    <property type="component" value="Unassembled WGS sequence"/>
</dbReference>
<evidence type="ECO:0000313" key="2">
    <source>
        <dbReference type="Proteomes" id="UP000002640"/>
    </source>
</evidence>
<proteinExistence type="predicted"/>
<keyword evidence="2" id="KW-1185">Reference proteome</keyword>
<dbReference type="AlphaFoldDB" id="G4ZYP4"/>
<evidence type="ECO:0000313" key="1">
    <source>
        <dbReference type="EMBL" id="EGZ12077.1"/>
    </source>
</evidence>
<accession>G4ZYP4</accession>
<gene>
    <name evidence="1" type="ORF">PHYSODRAFT_336544</name>
</gene>
<dbReference type="EMBL" id="JH159157">
    <property type="protein sequence ID" value="EGZ12077.1"/>
    <property type="molecule type" value="Genomic_DNA"/>
</dbReference>
<protein>
    <submittedName>
        <fullName evidence="1">Uncharacterized protein</fullName>
    </submittedName>
</protein>